<protein>
    <recommendedName>
        <fullName evidence="2">Reverse transcriptase Ty1/copia-type domain-containing protein</fullName>
    </recommendedName>
</protein>
<dbReference type="Proteomes" id="UP000649617">
    <property type="component" value="Unassembled WGS sequence"/>
</dbReference>
<accession>A0A812SK75</accession>
<dbReference type="EMBL" id="CAJNIZ010024678">
    <property type="protein sequence ID" value="CAE7478857.1"/>
    <property type="molecule type" value="Genomic_DNA"/>
</dbReference>
<feature type="compositionally biased region" description="Polar residues" evidence="1">
    <location>
        <begin position="35"/>
        <end position="46"/>
    </location>
</feature>
<dbReference type="OrthoDB" id="409309at2759"/>
<feature type="compositionally biased region" description="Low complexity" evidence="1">
    <location>
        <begin position="539"/>
        <end position="582"/>
    </location>
</feature>
<feature type="compositionally biased region" description="Acidic residues" evidence="1">
    <location>
        <begin position="55"/>
        <end position="64"/>
    </location>
</feature>
<feature type="region of interest" description="Disordered" evidence="1">
    <location>
        <begin position="18"/>
        <end position="83"/>
    </location>
</feature>
<feature type="non-terminal residue" evidence="3">
    <location>
        <position position="1"/>
    </location>
</feature>
<feature type="domain" description="Reverse transcriptase Ty1/copia-type" evidence="2">
    <location>
        <begin position="298"/>
        <end position="479"/>
    </location>
</feature>
<reference evidence="3" key="1">
    <citation type="submission" date="2021-02" db="EMBL/GenBank/DDBJ databases">
        <authorList>
            <person name="Dougan E. K."/>
            <person name="Rhodes N."/>
            <person name="Thang M."/>
            <person name="Chan C."/>
        </authorList>
    </citation>
    <scope>NUCLEOTIDE SEQUENCE</scope>
</reference>
<gene>
    <name evidence="3" type="ORF">SPIL2461_LOCUS12205</name>
</gene>
<evidence type="ECO:0000313" key="3">
    <source>
        <dbReference type="EMBL" id="CAE7478857.1"/>
    </source>
</evidence>
<dbReference type="AlphaFoldDB" id="A0A812SK75"/>
<dbReference type="Pfam" id="PF07727">
    <property type="entry name" value="RVT_2"/>
    <property type="match status" value="1"/>
</dbReference>
<evidence type="ECO:0000256" key="1">
    <source>
        <dbReference type="SAM" id="MobiDB-lite"/>
    </source>
</evidence>
<evidence type="ECO:0000313" key="4">
    <source>
        <dbReference type="Proteomes" id="UP000649617"/>
    </source>
</evidence>
<proteinExistence type="predicted"/>
<name>A0A812SK75_SYMPI</name>
<keyword evidence="4" id="KW-1185">Reference proteome</keyword>
<organism evidence="3 4">
    <name type="scientific">Symbiodinium pilosum</name>
    <name type="common">Dinoflagellate</name>
    <dbReference type="NCBI Taxonomy" id="2952"/>
    <lineage>
        <taxon>Eukaryota</taxon>
        <taxon>Sar</taxon>
        <taxon>Alveolata</taxon>
        <taxon>Dinophyceae</taxon>
        <taxon>Suessiales</taxon>
        <taxon>Symbiodiniaceae</taxon>
        <taxon>Symbiodinium</taxon>
    </lineage>
</organism>
<dbReference type="InterPro" id="IPR013103">
    <property type="entry name" value="RVT_2"/>
</dbReference>
<feature type="region of interest" description="Disordered" evidence="1">
    <location>
        <begin position="536"/>
        <end position="632"/>
    </location>
</feature>
<comment type="caution">
    <text evidence="3">The sequence shown here is derived from an EMBL/GenBank/DDBJ whole genome shotgun (WGS) entry which is preliminary data.</text>
</comment>
<sequence>MTSSQFITDALKDVEAELNKGTVQAEEAVGPNPPGSTAQGADQGSQPKRRKVIVDFEEVSDEKEGDSSSGSSSEVDEDTEARERRAKLLEDVPFSVQRNLAERRKRQEEASMDPHALDFVKKQRMHEALSKTFGAPTKLQEGELRNRMEQAYAQVRSVRKVIRRKGKDELPKKGRQAATVDVLTATADLAVPYFKPGEFEALVNDTIGQWILWTGSSRLVKVGRGLEIYEVSASLHRAEMEGVTEVVTGRARAEYQWSKLDNEWRRSYIDPLKKAVGVYLEHNGIKGVPKGQMVDPARVLDSRFVLTNKGGPTLSDAELKARWIFGGHKDPDAGLYDTSSPTASILGHNLINFVAVQEKWVVHFEDVSAAFLQTKELPRKERIYVKVPKGYPPEVIDYLVAELGDDVRDDLVELTKGGFGLPESPRLWYLEYKDTIQDLGLMEMSLLPGVFRAFHPPPRRRVRALASIHVDDTRYAGDETAQEIWDQLRMRLKFGKQRKATDGWVKFCGRWERQDPETLEMEYSMEEYTKAIPFARVRPSTTTSSASTASTPASTTASPRSGPSSAPTASTTTPTASSTTLPAEEKGPGHSEWMSEPIAGDSDLHVGLPAGTSGAAPRQRGTVDGGGEESDQFDCWTVAGRSARTIRPLLRESSERGTFKVRNLGCPLDELVVISVSDAAYGAMPGGHSQGGNLVMVAHPSAECSSRCSMSAEISSLATAYEHGDFVRAVLAELLDSTFEIQRWKGRWRHILATDAKTGYDAVSSETLPSDRKIAIDVAVLRQAVLEADKGCYIRWVPGSEMVGDGLTKWGHNGVLAKVIAEGEWALADNDEARELRKVAALKKALWRK</sequence>
<evidence type="ECO:0000259" key="2">
    <source>
        <dbReference type="Pfam" id="PF07727"/>
    </source>
</evidence>